<feature type="transmembrane region" description="Helical" evidence="6">
    <location>
        <begin position="306"/>
        <end position="333"/>
    </location>
</feature>
<feature type="transmembrane region" description="Helical" evidence="6">
    <location>
        <begin position="374"/>
        <end position="391"/>
    </location>
</feature>
<feature type="transmembrane region" description="Helical" evidence="6">
    <location>
        <begin position="153"/>
        <end position="172"/>
    </location>
</feature>
<keyword evidence="3 6" id="KW-0812">Transmembrane</keyword>
<keyword evidence="8" id="KW-1185">Reference proteome</keyword>
<feature type="transmembrane region" description="Helical" evidence="6">
    <location>
        <begin position="233"/>
        <end position="251"/>
    </location>
</feature>
<evidence type="ECO:0000256" key="4">
    <source>
        <dbReference type="ARBA" id="ARBA00022989"/>
    </source>
</evidence>
<evidence type="ECO:0000256" key="6">
    <source>
        <dbReference type="SAM" id="Phobius"/>
    </source>
</evidence>
<dbReference type="PANTHER" id="PTHR42893:SF46">
    <property type="entry name" value="PROTEIN DETOXIFICATION 44, CHLOROPLASTIC"/>
    <property type="match status" value="1"/>
</dbReference>
<evidence type="ECO:0000256" key="2">
    <source>
        <dbReference type="ARBA" id="ARBA00010199"/>
    </source>
</evidence>
<feature type="transmembrane region" description="Helical" evidence="6">
    <location>
        <begin position="345"/>
        <end position="362"/>
    </location>
</feature>
<dbReference type="CDD" id="cd13136">
    <property type="entry name" value="MATE_DinF_like"/>
    <property type="match status" value="1"/>
</dbReference>
<proteinExistence type="inferred from homology"/>
<protein>
    <submittedName>
        <fullName evidence="7">MATE family efflux transporter</fullName>
    </submittedName>
</protein>
<dbReference type="Proteomes" id="UP001447842">
    <property type="component" value="Chromosome"/>
</dbReference>
<evidence type="ECO:0000256" key="3">
    <source>
        <dbReference type="ARBA" id="ARBA00022692"/>
    </source>
</evidence>
<gene>
    <name evidence="7" type="ORF">WCY31_10070</name>
</gene>
<feature type="transmembrane region" description="Helical" evidence="6">
    <location>
        <begin position="127"/>
        <end position="146"/>
    </location>
</feature>
<dbReference type="EMBL" id="CP147920">
    <property type="protein sequence ID" value="XAU14587.1"/>
    <property type="molecule type" value="Genomic_DNA"/>
</dbReference>
<feature type="transmembrane region" description="Helical" evidence="6">
    <location>
        <begin position="40"/>
        <end position="58"/>
    </location>
</feature>
<dbReference type="InterPro" id="IPR002528">
    <property type="entry name" value="MATE_fam"/>
</dbReference>
<feature type="transmembrane region" description="Helical" evidence="6">
    <location>
        <begin position="85"/>
        <end position="107"/>
    </location>
</feature>
<accession>A0ABZ3HB20</accession>
<name>A0ABZ3HB20_9BACT</name>
<comment type="subcellular location">
    <subcellularLocation>
        <location evidence="1">Membrane</location>
        <topology evidence="1">Multi-pass membrane protein</topology>
    </subcellularLocation>
</comment>
<dbReference type="NCBIfam" id="TIGR00797">
    <property type="entry name" value="matE"/>
    <property type="match status" value="1"/>
</dbReference>
<evidence type="ECO:0000256" key="5">
    <source>
        <dbReference type="ARBA" id="ARBA00023136"/>
    </source>
</evidence>
<feature type="transmembrane region" description="Helical" evidence="6">
    <location>
        <begin position="184"/>
        <end position="203"/>
    </location>
</feature>
<sequence>MNKKILSLAIPNIISNISVPLVSAVDTMLMGHQGSAELAALGLVSMIFVFLYGSLNFLRMGTTGMTAQAFGAHDTRGISLTLYRALLVTLLFAGLLLLFRGPLAATAFKLMNVGAGYSEEAMRYFELRIWTAPAVLMLYALTGWYFGMQNAVIPLAVTLCINLVNIVLSYYFVMELGWGIEGAAYGTLIAQYAGLLLAMGFLLRYKARLHPYGIAAMLQRSELGRFLHVNKDIFIRTTALTFVFAFFYAQAAKESEQTLTVMILLLQFVVWFSYSLDGFANAAESLVGRYYGAKEWGDFHRVIRYLFAWGVGFSLLYMLFYGLFGGAILHLYTDQQPIIDATLPFMPYVVAIPLLSFAAFIWDGVFIGMTAARALRNAILYSTALFLGLFYLTKEIDFTDALWMNFMLFFLFRGVIQSWMFYREKEALA</sequence>
<dbReference type="PANTHER" id="PTHR42893">
    <property type="entry name" value="PROTEIN DETOXIFICATION 44, CHLOROPLASTIC-RELATED"/>
    <property type="match status" value="1"/>
</dbReference>
<keyword evidence="5 6" id="KW-0472">Membrane</keyword>
<feature type="transmembrane region" description="Helical" evidence="6">
    <location>
        <begin position="403"/>
        <end position="422"/>
    </location>
</feature>
<dbReference type="Pfam" id="PF01554">
    <property type="entry name" value="MatE"/>
    <property type="match status" value="2"/>
</dbReference>
<dbReference type="RefSeq" id="WP_345972275.1">
    <property type="nucleotide sequence ID" value="NZ_CP147920.1"/>
</dbReference>
<evidence type="ECO:0000256" key="1">
    <source>
        <dbReference type="ARBA" id="ARBA00004141"/>
    </source>
</evidence>
<comment type="similarity">
    <text evidence="2">Belongs to the multi antimicrobial extrusion (MATE) (TC 2.A.66.1) family.</text>
</comment>
<evidence type="ECO:0000313" key="7">
    <source>
        <dbReference type="EMBL" id="XAU14587.1"/>
    </source>
</evidence>
<dbReference type="InterPro" id="IPR044644">
    <property type="entry name" value="DinF-like"/>
</dbReference>
<keyword evidence="4 6" id="KW-1133">Transmembrane helix</keyword>
<feature type="transmembrane region" description="Helical" evidence="6">
    <location>
        <begin position="257"/>
        <end position="276"/>
    </location>
</feature>
<reference evidence="7 8" key="1">
    <citation type="submission" date="2024-03" db="EMBL/GenBank/DDBJ databases">
        <title>Sulfurimonas sp. HSL3-1.</title>
        <authorList>
            <person name="Wang S."/>
        </authorList>
    </citation>
    <scope>NUCLEOTIDE SEQUENCE [LARGE SCALE GENOMIC DNA]</scope>
    <source>
        <strain evidence="7 8">HSL3-1</strain>
    </source>
</reference>
<evidence type="ECO:0000313" key="8">
    <source>
        <dbReference type="Proteomes" id="UP001447842"/>
    </source>
</evidence>
<organism evidence="7 8">
    <name type="scientific">Sulfurimonas diazotrophicus</name>
    <dbReference type="NCBI Taxonomy" id="3131939"/>
    <lineage>
        <taxon>Bacteria</taxon>
        <taxon>Pseudomonadati</taxon>
        <taxon>Campylobacterota</taxon>
        <taxon>Epsilonproteobacteria</taxon>
        <taxon>Campylobacterales</taxon>
        <taxon>Sulfurimonadaceae</taxon>
        <taxon>Sulfurimonas</taxon>
    </lineage>
</organism>